<dbReference type="GO" id="GO:0016757">
    <property type="term" value="F:glycosyltransferase activity"/>
    <property type="evidence" value="ECO:0007669"/>
    <property type="project" value="InterPro"/>
</dbReference>
<gene>
    <name evidence="7" type="ORF">HYH03_016463</name>
</gene>
<dbReference type="Proteomes" id="UP000612055">
    <property type="component" value="Unassembled WGS sequence"/>
</dbReference>
<dbReference type="InterPro" id="IPR000742">
    <property type="entry name" value="EGF"/>
</dbReference>
<evidence type="ECO:0000259" key="6">
    <source>
        <dbReference type="PROSITE" id="PS50026"/>
    </source>
</evidence>
<dbReference type="PROSITE" id="PS00022">
    <property type="entry name" value="EGF_1"/>
    <property type="match status" value="2"/>
</dbReference>
<evidence type="ECO:0000256" key="5">
    <source>
        <dbReference type="SAM" id="SignalP"/>
    </source>
</evidence>
<dbReference type="Pfam" id="PF03016">
    <property type="entry name" value="Exostosin_GT47"/>
    <property type="match status" value="1"/>
</dbReference>
<dbReference type="GO" id="GO:0000139">
    <property type="term" value="C:Golgi membrane"/>
    <property type="evidence" value="ECO:0007669"/>
    <property type="project" value="UniProtKB-SubCell"/>
</dbReference>
<comment type="similarity">
    <text evidence="2">Belongs to the glycosyltransferase 47 family.</text>
</comment>
<feature type="disulfide bond" evidence="4">
    <location>
        <begin position="51"/>
        <end position="60"/>
    </location>
</feature>
<reference evidence="7" key="1">
    <citation type="journal article" date="2020" name="bioRxiv">
        <title>Comparative genomics of Chlamydomonas.</title>
        <authorList>
            <person name="Craig R.J."/>
            <person name="Hasan A.R."/>
            <person name="Ness R.W."/>
            <person name="Keightley P.D."/>
        </authorList>
    </citation>
    <scope>NUCLEOTIDE SEQUENCE</scope>
    <source>
        <strain evidence="7">CCAP 11/70</strain>
    </source>
</reference>
<dbReference type="InterPro" id="IPR004263">
    <property type="entry name" value="Exostosin"/>
</dbReference>
<feature type="disulfide bond" evidence="4">
    <location>
        <begin position="206"/>
        <end position="215"/>
    </location>
</feature>
<keyword evidence="5" id="KW-0732">Signal</keyword>
<feature type="domain" description="EGF-like" evidence="6">
    <location>
        <begin position="28"/>
        <end position="61"/>
    </location>
</feature>
<name>A0A836BQB0_9CHLO</name>
<dbReference type="CDD" id="cd00055">
    <property type="entry name" value="EGF_Lam"/>
    <property type="match status" value="1"/>
</dbReference>
<dbReference type="OrthoDB" id="1924787at2759"/>
<dbReference type="PANTHER" id="PTHR11062">
    <property type="entry name" value="EXOSTOSIN HEPARAN SULFATE GLYCOSYLTRANSFERASE -RELATED"/>
    <property type="match status" value="1"/>
</dbReference>
<keyword evidence="8" id="KW-1185">Reference proteome</keyword>
<dbReference type="PROSITE" id="PS50026">
    <property type="entry name" value="EGF_3"/>
    <property type="match status" value="2"/>
</dbReference>
<proteinExistence type="inferred from homology"/>
<keyword evidence="4" id="KW-1015">Disulfide bond</keyword>
<protein>
    <recommendedName>
        <fullName evidence="6">EGF-like domain-containing protein</fullName>
    </recommendedName>
</protein>
<feature type="disulfide bond" evidence="4">
    <location>
        <begin position="32"/>
        <end position="42"/>
    </location>
</feature>
<dbReference type="EMBL" id="JAEHOE010000142">
    <property type="protein sequence ID" value="KAG2484812.1"/>
    <property type="molecule type" value="Genomic_DNA"/>
</dbReference>
<comment type="caution">
    <text evidence="7">The sequence shown here is derived from an EMBL/GenBank/DDBJ whole genome shotgun (WGS) entry which is preliminary data.</text>
</comment>
<evidence type="ECO:0000256" key="3">
    <source>
        <dbReference type="ARBA" id="ARBA00023034"/>
    </source>
</evidence>
<sequence length="702" mass="78918">MPGPWILALLLSLQATLTAGESPFQKHTNPSCHPDCTKSGNCNGDTGQCDCAFGYEGPACDMRTMPACHTSHAGPTPPHYGTWTLKNCNCFRQLAKIGCPTVGDRECLYDMLWNRTMACFEQDGVPEDEQTSDIPDEGFGAKGLTWYWGQPMLGREAMNVTAPPRERLFEFQPAYQLPLSRCEKRCNERGLCGGASPGAARGNCTCLAGYGGPACELVNQEMCYLSCAPPGAPAGTCSQGFCHCPPGRWGLGCTRDTYYTSTKGWLPSHAAMRIFVYTLPQNLVHMKTDDGLFRQDPMYLAEQSTLGELLALGAADPEGAGAVVTQNPWEANLFWVPTHSFFYTGNVVTPVRMFRHVIDWLRRPSPHLPFSFWEASGGRNHIMWAVNDRGYCDWHHLEPALKHPIMMVHFGQAPRMPMIHPMTWDGEDAKKALDGHKQALLAGEKQPWFRGFRTFPHFDTYYENMPCFRPEKDVVVTPALPKQFAPFLDVAYGRDHDSYNITTQRHITLFFAGGTRDDQMYYSQGVRQAVLDWVSQDKPLWTDPDKAGQSGGAAAAVRIEGWRRPDYVIGSAGLNQARMLEAKFCLAPSGWGWGIRVVTAVALGCIPVIVQDHVYQAYWDVLPYDEFSIRVSRRQLHRLPDILDTVTPQQLEALQRGLVTWHKSFLYKRHTPHSTALNATLASLRRRLNSLWSANWRRRRRY</sequence>
<dbReference type="InterPro" id="IPR002049">
    <property type="entry name" value="LE_dom"/>
</dbReference>
<dbReference type="PANTHER" id="PTHR11062:SF376">
    <property type="entry name" value="EXOSTOSIN FAMILY PROTEIN"/>
    <property type="match status" value="1"/>
</dbReference>
<comment type="subcellular location">
    <subcellularLocation>
        <location evidence="1">Golgi apparatus membrane</location>
        <topology evidence="1">Single-pass type II membrane protein</topology>
    </subcellularLocation>
</comment>
<dbReference type="AlphaFoldDB" id="A0A836BQB0"/>
<evidence type="ECO:0000256" key="4">
    <source>
        <dbReference type="PROSITE-ProRule" id="PRU00076"/>
    </source>
</evidence>
<organism evidence="7 8">
    <name type="scientific">Edaphochlamys debaryana</name>
    <dbReference type="NCBI Taxonomy" id="47281"/>
    <lineage>
        <taxon>Eukaryota</taxon>
        <taxon>Viridiplantae</taxon>
        <taxon>Chlorophyta</taxon>
        <taxon>core chlorophytes</taxon>
        <taxon>Chlorophyceae</taxon>
        <taxon>CS clade</taxon>
        <taxon>Chlamydomonadales</taxon>
        <taxon>Chlamydomonadales incertae sedis</taxon>
        <taxon>Edaphochlamys</taxon>
    </lineage>
</organism>
<evidence type="ECO:0000256" key="1">
    <source>
        <dbReference type="ARBA" id="ARBA00004323"/>
    </source>
</evidence>
<feature type="chain" id="PRO_5032372695" description="EGF-like domain-containing protein" evidence="5">
    <location>
        <begin position="21"/>
        <end position="702"/>
    </location>
</feature>
<evidence type="ECO:0000256" key="2">
    <source>
        <dbReference type="ARBA" id="ARBA00010271"/>
    </source>
</evidence>
<keyword evidence="4" id="KW-0245">EGF-like domain</keyword>
<evidence type="ECO:0000313" key="7">
    <source>
        <dbReference type="EMBL" id="KAG2484812.1"/>
    </source>
</evidence>
<feature type="domain" description="EGF-like" evidence="6">
    <location>
        <begin position="178"/>
        <end position="216"/>
    </location>
</feature>
<dbReference type="InterPro" id="IPR040911">
    <property type="entry name" value="Exostosin_GT47"/>
</dbReference>
<evidence type="ECO:0000313" key="8">
    <source>
        <dbReference type="Proteomes" id="UP000612055"/>
    </source>
</evidence>
<dbReference type="PROSITE" id="PS01186">
    <property type="entry name" value="EGF_2"/>
    <property type="match status" value="2"/>
</dbReference>
<accession>A0A836BQB0</accession>
<keyword evidence="3" id="KW-0333">Golgi apparatus</keyword>
<feature type="signal peptide" evidence="5">
    <location>
        <begin position="1"/>
        <end position="20"/>
    </location>
</feature>
<feature type="disulfide bond" evidence="4">
    <location>
        <begin position="182"/>
        <end position="192"/>
    </location>
</feature>
<comment type="caution">
    <text evidence="4">Lacks conserved residue(s) required for the propagation of feature annotation.</text>
</comment>